<accession>A0A2P4YX49</accession>
<keyword evidence="1" id="KW-1133">Transmembrane helix</keyword>
<dbReference type="GO" id="GO:0019706">
    <property type="term" value="F:protein-cysteine S-palmitoyltransferase activity"/>
    <property type="evidence" value="ECO:0007669"/>
    <property type="project" value="TreeGrafter"/>
</dbReference>
<protein>
    <submittedName>
        <fullName evidence="2">DHHC palmitoyltransferase family protein</fullName>
    </submittedName>
</protein>
<sequence>MNGSDNDFNKSKTPCCILEEDLQNEIIRKNGFQKPFVALQILIWALFGLNILAYYTFVIPSLPLLLATIIGIISALLCVIVFTLGWKVTAINPGYSEEDSLFNSSNLNCSECKICHLFFEENSKHCKLCNKCIPRYDHHSTISSIIMETMNNNTYIYWNSRLYFWSPITFYTIGILILAIDIPLLILNGHLFVLHCYLVFRGVTTYEYLTKIVIEDENSKNKPGICCCCNTDDFCRQIVSIDNLVGLELSNIKQLDYEEQSISPARGSFLTK</sequence>
<dbReference type="GO" id="GO:0005783">
    <property type="term" value="C:endoplasmic reticulum"/>
    <property type="evidence" value="ECO:0007669"/>
    <property type="project" value="TreeGrafter"/>
</dbReference>
<feature type="transmembrane region" description="Helical" evidence="1">
    <location>
        <begin position="64"/>
        <end position="86"/>
    </location>
</feature>
<comment type="caution">
    <text evidence="2">The sequence shown here is derived from an EMBL/GenBank/DDBJ whole genome shotgun (WGS) entry which is preliminary data.</text>
</comment>
<dbReference type="PANTHER" id="PTHR22883">
    <property type="entry name" value="ZINC FINGER DHHC DOMAIN CONTAINING PROTEIN"/>
    <property type="match status" value="1"/>
</dbReference>
<keyword evidence="3" id="KW-1185">Reference proteome</keyword>
<dbReference type="PANTHER" id="PTHR22883:SF203">
    <property type="entry name" value="PALMITOYLTRANSFERASE"/>
    <property type="match status" value="1"/>
</dbReference>
<dbReference type="VEuPathDB" id="CryptoDB:CmeUKMEL1_02165"/>
<dbReference type="Proteomes" id="UP000236928">
    <property type="component" value="Unassembled WGS sequence"/>
</dbReference>
<organism evidence="2 3">
    <name type="scientific">Cryptosporidium meleagridis</name>
    <dbReference type="NCBI Taxonomy" id="93969"/>
    <lineage>
        <taxon>Eukaryota</taxon>
        <taxon>Sar</taxon>
        <taxon>Alveolata</taxon>
        <taxon>Apicomplexa</taxon>
        <taxon>Conoidasida</taxon>
        <taxon>Coccidia</taxon>
        <taxon>Eucoccidiorida</taxon>
        <taxon>Eimeriorina</taxon>
        <taxon>Cryptosporidiidae</taxon>
        <taxon>Cryptosporidium</taxon>
    </lineage>
</organism>
<evidence type="ECO:0000313" key="3">
    <source>
        <dbReference type="Proteomes" id="UP000236928"/>
    </source>
</evidence>
<dbReference type="GO" id="GO:0005794">
    <property type="term" value="C:Golgi apparatus"/>
    <property type="evidence" value="ECO:0007669"/>
    <property type="project" value="TreeGrafter"/>
</dbReference>
<gene>
    <name evidence="2" type="ORF">CmeUKMEL1_02165</name>
</gene>
<dbReference type="SUPFAM" id="SSF161245">
    <property type="entry name" value="Zinc hairpin stack"/>
    <property type="match status" value="1"/>
</dbReference>
<keyword evidence="2" id="KW-0808">Transferase</keyword>
<name>A0A2P4YX49_9CRYT</name>
<keyword evidence="1" id="KW-0472">Membrane</keyword>
<dbReference type="GO" id="GO:0006612">
    <property type="term" value="P:protein targeting to membrane"/>
    <property type="evidence" value="ECO:0007669"/>
    <property type="project" value="TreeGrafter"/>
</dbReference>
<feature type="transmembrane region" description="Helical" evidence="1">
    <location>
        <begin position="162"/>
        <end position="186"/>
    </location>
</feature>
<dbReference type="OrthoDB" id="1924421at2759"/>
<proteinExistence type="predicted"/>
<dbReference type="InterPro" id="IPR037275">
    <property type="entry name" value="Znf_CTCHY_sf"/>
</dbReference>
<dbReference type="PROSITE" id="PS50216">
    <property type="entry name" value="DHHC"/>
    <property type="match status" value="1"/>
</dbReference>
<evidence type="ECO:0000313" key="2">
    <source>
        <dbReference type="EMBL" id="POM82392.1"/>
    </source>
</evidence>
<evidence type="ECO:0000256" key="1">
    <source>
        <dbReference type="SAM" id="Phobius"/>
    </source>
</evidence>
<dbReference type="InterPro" id="IPR039859">
    <property type="entry name" value="PFA4/ZDH16/20/ERF2-like"/>
</dbReference>
<keyword evidence="1" id="KW-0812">Transmembrane</keyword>
<dbReference type="AlphaFoldDB" id="A0A2P4YX49"/>
<dbReference type="EMBL" id="JIBK01000003">
    <property type="protein sequence ID" value="POM82392.1"/>
    <property type="molecule type" value="Genomic_DNA"/>
</dbReference>
<feature type="transmembrane region" description="Helical" evidence="1">
    <location>
        <begin position="36"/>
        <end position="58"/>
    </location>
</feature>
<reference evidence="2 3" key="1">
    <citation type="submission" date="2014-04" db="EMBL/GenBank/DDBJ databases">
        <title>Comparative Genomics of Cryptosporidium Species.</title>
        <authorList>
            <person name="Silva J.C."/>
            <person name="Su Q."/>
            <person name="Chalmers R."/>
            <person name="Chibucos M.C."/>
            <person name="Elwin K."/>
            <person name="Godinez A."/>
            <person name="Guo F."/>
            <person name="Huynh K."/>
            <person name="Orvis J."/>
            <person name="Ott S."/>
            <person name="Sadzewicz L."/>
            <person name="Sengamalay N."/>
            <person name="Shetty A."/>
            <person name="Sun M."/>
            <person name="Tallon L."/>
            <person name="Xiao L."/>
            <person name="Zhang H."/>
            <person name="Fraser C.M."/>
            <person name="Zhu G."/>
            <person name="Kissinger J."/>
            <person name="Widmer G."/>
        </authorList>
    </citation>
    <scope>NUCLEOTIDE SEQUENCE [LARGE SCALE GENOMIC DNA]</scope>
    <source>
        <strain evidence="2 3">UKMEL1</strain>
    </source>
</reference>